<reference evidence="3" key="1">
    <citation type="submission" date="2013-09" db="EMBL/GenBank/DDBJ databases">
        <title>Corchorus olitorius genome sequencing.</title>
        <authorList>
            <person name="Alam M."/>
            <person name="Haque M.S."/>
            <person name="Islam M.S."/>
            <person name="Emdad E.M."/>
            <person name="Islam M.M."/>
            <person name="Ahmed B."/>
            <person name="Halim A."/>
            <person name="Hossen Q.M.M."/>
            <person name="Hossain M.Z."/>
            <person name="Ahmed R."/>
            <person name="Khan M.M."/>
            <person name="Islam R."/>
            <person name="Rashid M.M."/>
            <person name="Khan S.A."/>
            <person name="Rahman M.S."/>
            <person name="Alam M."/>
            <person name="Yahiya A.S."/>
            <person name="Khan M.S."/>
            <person name="Azam M.S."/>
            <person name="Haque T."/>
            <person name="Lashkar M.Z.H."/>
            <person name="Akhand A.I."/>
            <person name="Morshed G."/>
            <person name="Roy S."/>
            <person name="Uddin K.S."/>
            <person name="Rabeya T."/>
            <person name="Hossain A.S."/>
            <person name="Chowdhury A."/>
            <person name="Snigdha A.R."/>
            <person name="Mortoza M.S."/>
            <person name="Matin S.A."/>
            <person name="Hoque S.M.E."/>
            <person name="Islam M.K."/>
            <person name="Roy D.K."/>
            <person name="Haider R."/>
            <person name="Moosa M.M."/>
            <person name="Elias S.M."/>
            <person name="Hasan A.M."/>
            <person name="Jahan S."/>
            <person name="Shafiuddin M."/>
            <person name="Mahmood N."/>
            <person name="Shommy N.S."/>
        </authorList>
    </citation>
    <scope>NUCLEOTIDE SEQUENCE [LARGE SCALE GENOMIC DNA]</scope>
    <source>
        <strain evidence="3">cv. O-4</strain>
    </source>
</reference>
<feature type="compositionally biased region" description="Acidic residues" evidence="1">
    <location>
        <begin position="93"/>
        <end position="105"/>
    </location>
</feature>
<sequence length="254" mass="27553">MSLDVLRSFSRLTHQHVYRGLHQPGETHFFFSHSWSSGSGGIGGSTTQEGQETGGCRLLLIQEEILWGPEGTMSTDESKSNHESGNKKRSNGGEEDNEDAKEDEDAKSLAVGESAAEDDKRLISRAEEIEKDPRAAKAQKEEKREGMGEKREGENETNHSQIIDFEIRIVLADTEGSLGERLGLGKGGTVNKFSPGTALREGIADGIIEVGNESANCGGSGRWLGFGGLGGGDGEDGWSCRRHCCFDRSFFCRI</sequence>
<accession>A0A1R3JS19</accession>
<comment type="caution">
    <text evidence="2">The sequence shown here is derived from an EMBL/GenBank/DDBJ whole genome shotgun (WGS) entry which is preliminary data.</text>
</comment>
<evidence type="ECO:0000313" key="2">
    <source>
        <dbReference type="EMBL" id="OMO97635.1"/>
    </source>
</evidence>
<dbReference type="AlphaFoldDB" id="A0A1R3JS19"/>
<dbReference type="EMBL" id="AWUE01015427">
    <property type="protein sequence ID" value="OMO97635.1"/>
    <property type="molecule type" value="Genomic_DNA"/>
</dbReference>
<evidence type="ECO:0000313" key="3">
    <source>
        <dbReference type="Proteomes" id="UP000187203"/>
    </source>
</evidence>
<dbReference type="Proteomes" id="UP000187203">
    <property type="component" value="Unassembled WGS sequence"/>
</dbReference>
<feature type="region of interest" description="Disordered" evidence="1">
    <location>
        <begin position="70"/>
        <end position="159"/>
    </location>
</feature>
<protein>
    <submittedName>
        <fullName evidence="2">Uncharacterized protein</fullName>
    </submittedName>
</protein>
<name>A0A1R3JS19_9ROSI</name>
<organism evidence="2 3">
    <name type="scientific">Corchorus olitorius</name>
    <dbReference type="NCBI Taxonomy" id="93759"/>
    <lineage>
        <taxon>Eukaryota</taxon>
        <taxon>Viridiplantae</taxon>
        <taxon>Streptophyta</taxon>
        <taxon>Embryophyta</taxon>
        <taxon>Tracheophyta</taxon>
        <taxon>Spermatophyta</taxon>
        <taxon>Magnoliopsida</taxon>
        <taxon>eudicotyledons</taxon>
        <taxon>Gunneridae</taxon>
        <taxon>Pentapetalae</taxon>
        <taxon>rosids</taxon>
        <taxon>malvids</taxon>
        <taxon>Malvales</taxon>
        <taxon>Malvaceae</taxon>
        <taxon>Grewioideae</taxon>
        <taxon>Apeibeae</taxon>
        <taxon>Corchorus</taxon>
    </lineage>
</organism>
<proteinExistence type="predicted"/>
<evidence type="ECO:0000256" key="1">
    <source>
        <dbReference type="SAM" id="MobiDB-lite"/>
    </source>
</evidence>
<gene>
    <name evidence="2" type="ORF">COLO4_14452</name>
</gene>
<dbReference type="OrthoDB" id="10400946at2759"/>
<feature type="compositionally biased region" description="Basic and acidic residues" evidence="1">
    <location>
        <begin position="76"/>
        <end position="86"/>
    </location>
</feature>
<feature type="compositionally biased region" description="Basic and acidic residues" evidence="1">
    <location>
        <begin position="117"/>
        <end position="157"/>
    </location>
</feature>
<keyword evidence="3" id="KW-1185">Reference proteome</keyword>